<evidence type="ECO:0000259" key="1">
    <source>
        <dbReference type="PROSITE" id="PS50851"/>
    </source>
</evidence>
<dbReference type="PANTHER" id="PTHR22617:SF23">
    <property type="entry name" value="CHEMOTAXIS PROTEIN CHEW"/>
    <property type="match status" value="1"/>
</dbReference>
<dbReference type="Gene3D" id="2.30.30.40">
    <property type="entry name" value="SH3 Domains"/>
    <property type="match status" value="1"/>
</dbReference>
<dbReference type="EMBL" id="DTHV01000027">
    <property type="protein sequence ID" value="HGW60000.1"/>
    <property type="molecule type" value="Genomic_DNA"/>
</dbReference>
<reference evidence="2" key="1">
    <citation type="journal article" date="2020" name="mSystems">
        <title>Genome- and Community-Level Interaction Insights into Carbon Utilization and Element Cycling Functions of Hydrothermarchaeota in Hydrothermal Sediment.</title>
        <authorList>
            <person name="Zhou Z."/>
            <person name="Liu Y."/>
            <person name="Xu W."/>
            <person name="Pan J."/>
            <person name="Luo Z.H."/>
            <person name="Li M."/>
        </authorList>
    </citation>
    <scope>NUCLEOTIDE SEQUENCE [LARGE SCALE GENOMIC DNA]</scope>
    <source>
        <strain evidence="2">SpSt-794</strain>
    </source>
</reference>
<evidence type="ECO:0000313" key="2">
    <source>
        <dbReference type="EMBL" id="HGW60000.1"/>
    </source>
</evidence>
<gene>
    <name evidence="2" type="ORF">ENV82_00935</name>
</gene>
<name>A0A7C4Y3M6_9BACT</name>
<dbReference type="PROSITE" id="PS50851">
    <property type="entry name" value="CHEW"/>
    <property type="match status" value="1"/>
</dbReference>
<dbReference type="InterPro" id="IPR039315">
    <property type="entry name" value="CheW"/>
</dbReference>
<accession>A0A7C4Y3M6</accession>
<dbReference type="InterPro" id="IPR036061">
    <property type="entry name" value="CheW-like_dom_sf"/>
</dbReference>
<dbReference type="GO" id="GO:0007165">
    <property type="term" value="P:signal transduction"/>
    <property type="evidence" value="ECO:0007669"/>
    <property type="project" value="InterPro"/>
</dbReference>
<protein>
    <submittedName>
        <fullName evidence="2">Purine-binding chemotaxis protein CheW</fullName>
    </submittedName>
</protein>
<dbReference type="Gene3D" id="2.40.50.180">
    <property type="entry name" value="CheA-289, Domain 4"/>
    <property type="match status" value="1"/>
</dbReference>
<feature type="domain" description="CheW-like" evidence="1">
    <location>
        <begin position="5"/>
        <end position="149"/>
    </location>
</feature>
<comment type="caution">
    <text evidence="2">The sequence shown here is derived from an EMBL/GenBank/DDBJ whole genome shotgun (WGS) entry which is preliminary data.</text>
</comment>
<dbReference type="AlphaFoldDB" id="A0A7C4Y3M6"/>
<proteinExistence type="predicted"/>
<sequence>MASNLNKYLMFTVENEYYAIPIAKVQEIIRYTPITPLHEATSFLRGVINLRGRIIPIVDMRLKFGLPEKEYNERTVFIIVEVLGAKDIYHIGIAVDNVHDVVEIAEDKIEKTPEVGFKFKSKYLYGIVQLGERMVLILNLDGILTTEEIVEVSEQVEKV</sequence>
<dbReference type="SMART" id="SM00260">
    <property type="entry name" value="CheW"/>
    <property type="match status" value="1"/>
</dbReference>
<dbReference type="Pfam" id="PF01584">
    <property type="entry name" value="CheW"/>
    <property type="match status" value="1"/>
</dbReference>
<dbReference type="CDD" id="cd00732">
    <property type="entry name" value="CheW"/>
    <property type="match status" value="1"/>
</dbReference>
<dbReference type="GO" id="GO:0006935">
    <property type="term" value="P:chemotaxis"/>
    <property type="evidence" value="ECO:0007669"/>
    <property type="project" value="InterPro"/>
</dbReference>
<dbReference type="GO" id="GO:0005829">
    <property type="term" value="C:cytosol"/>
    <property type="evidence" value="ECO:0007669"/>
    <property type="project" value="TreeGrafter"/>
</dbReference>
<dbReference type="SUPFAM" id="SSF50341">
    <property type="entry name" value="CheW-like"/>
    <property type="match status" value="1"/>
</dbReference>
<dbReference type="PANTHER" id="PTHR22617">
    <property type="entry name" value="CHEMOTAXIS SENSOR HISTIDINE KINASE-RELATED"/>
    <property type="match status" value="1"/>
</dbReference>
<dbReference type="InterPro" id="IPR002545">
    <property type="entry name" value="CheW-lke_dom"/>
</dbReference>
<organism evidence="2">
    <name type="scientific">Caldisericum exile</name>
    <dbReference type="NCBI Taxonomy" id="693075"/>
    <lineage>
        <taxon>Bacteria</taxon>
        <taxon>Pseudomonadati</taxon>
        <taxon>Caldisericota/Cryosericota group</taxon>
        <taxon>Caldisericota</taxon>
        <taxon>Caldisericia</taxon>
        <taxon>Caldisericales</taxon>
        <taxon>Caldisericaceae</taxon>
        <taxon>Caldisericum</taxon>
    </lineage>
</organism>